<dbReference type="AlphaFoldDB" id="A0A8J2NDM4"/>
<sequence length="189" mass="20212">MSNSLPPPNGMSSFWRAEPGPLDNFRSTSSLPDEVDIVIIGAGYSAASIVTHILSITPPDKRPSILVVEARQLCSGATGRNVETIGGHLKPDSYNAIASYASEHGVEAAAEVAAFEAANVKAVTEYIQQNKVKCDFVLTRAIDVQLTSDNQQRIKAGFDKLIAAGVEPTKETFSLNGKDAEMVYVLPFS</sequence>
<organism evidence="2 3">
    <name type="scientific">Fusarium equiseti</name>
    <name type="common">Fusarium scirpi</name>
    <dbReference type="NCBI Taxonomy" id="61235"/>
    <lineage>
        <taxon>Eukaryota</taxon>
        <taxon>Fungi</taxon>
        <taxon>Dikarya</taxon>
        <taxon>Ascomycota</taxon>
        <taxon>Pezizomycotina</taxon>
        <taxon>Sordariomycetes</taxon>
        <taxon>Hypocreomycetidae</taxon>
        <taxon>Hypocreales</taxon>
        <taxon>Nectriaceae</taxon>
        <taxon>Fusarium</taxon>
        <taxon>Fusarium incarnatum-equiseti species complex</taxon>
    </lineage>
</organism>
<gene>
    <name evidence="2" type="ORF">FEQUK3_LOCUS6408</name>
</gene>
<evidence type="ECO:0000259" key="1">
    <source>
        <dbReference type="Pfam" id="PF01266"/>
    </source>
</evidence>
<evidence type="ECO:0000313" key="2">
    <source>
        <dbReference type="EMBL" id="CAG7560603.1"/>
    </source>
</evidence>
<dbReference type="InterPro" id="IPR006076">
    <property type="entry name" value="FAD-dep_OxRdtase"/>
</dbReference>
<dbReference type="EMBL" id="CAJSTJ010000136">
    <property type="protein sequence ID" value="CAG7560603.1"/>
    <property type="molecule type" value="Genomic_DNA"/>
</dbReference>
<dbReference type="Proteomes" id="UP000693738">
    <property type="component" value="Unassembled WGS sequence"/>
</dbReference>
<name>A0A8J2NDM4_FUSEQ</name>
<evidence type="ECO:0000313" key="3">
    <source>
        <dbReference type="Proteomes" id="UP000693738"/>
    </source>
</evidence>
<reference evidence="2" key="1">
    <citation type="submission" date="2021-05" db="EMBL/GenBank/DDBJ databases">
        <authorList>
            <person name="Khan N."/>
        </authorList>
    </citation>
    <scope>NUCLEOTIDE SEQUENCE</scope>
</reference>
<dbReference type="Pfam" id="PF01266">
    <property type="entry name" value="DAO"/>
    <property type="match status" value="1"/>
</dbReference>
<accession>A0A8J2NDM4</accession>
<protein>
    <recommendedName>
        <fullName evidence="1">FAD dependent oxidoreductase domain-containing protein</fullName>
    </recommendedName>
</protein>
<proteinExistence type="predicted"/>
<comment type="caution">
    <text evidence="2">The sequence shown here is derived from an EMBL/GenBank/DDBJ whole genome shotgun (WGS) entry which is preliminary data.</text>
</comment>
<feature type="domain" description="FAD dependent oxidoreductase" evidence="1">
    <location>
        <begin position="36"/>
        <end position="166"/>
    </location>
</feature>